<feature type="domain" description="C2H2-type" evidence="7">
    <location>
        <begin position="22"/>
        <end position="49"/>
    </location>
</feature>
<feature type="region of interest" description="Disordered" evidence="6">
    <location>
        <begin position="280"/>
        <end position="311"/>
    </location>
</feature>
<keyword evidence="4" id="KW-0862">Zinc</keyword>
<evidence type="ECO:0000256" key="3">
    <source>
        <dbReference type="ARBA" id="ARBA00022771"/>
    </source>
</evidence>
<protein>
    <recommendedName>
        <fullName evidence="7">C2H2-type domain-containing protein</fullName>
    </recommendedName>
</protein>
<keyword evidence="1" id="KW-0479">Metal-binding</keyword>
<feature type="domain" description="C2H2-type" evidence="7">
    <location>
        <begin position="50"/>
        <end position="79"/>
    </location>
</feature>
<dbReference type="SUPFAM" id="SSF57667">
    <property type="entry name" value="beta-beta-alpha zinc fingers"/>
    <property type="match status" value="2"/>
</dbReference>
<dbReference type="PANTHER" id="PTHR14003:SF19">
    <property type="entry name" value="YY2 TRANSCRIPTION FACTOR"/>
    <property type="match status" value="1"/>
</dbReference>
<dbReference type="PROSITE" id="PS00028">
    <property type="entry name" value="ZINC_FINGER_C2H2_1"/>
    <property type="match status" value="3"/>
</dbReference>
<comment type="caution">
    <text evidence="8">The sequence shown here is derived from an EMBL/GenBank/DDBJ whole genome shotgun (WGS) entry which is preliminary data.</text>
</comment>
<dbReference type="Gene3D" id="3.30.160.60">
    <property type="entry name" value="Classic Zinc Finger"/>
    <property type="match status" value="3"/>
</dbReference>
<keyword evidence="2" id="KW-0677">Repeat</keyword>
<dbReference type="InterPro" id="IPR013087">
    <property type="entry name" value="Znf_C2H2_type"/>
</dbReference>
<evidence type="ECO:0000313" key="8">
    <source>
        <dbReference type="EMBL" id="KAJ3997667.1"/>
    </source>
</evidence>
<evidence type="ECO:0000256" key="4">
    <source>
        <dbReference type="ARBA" id="ARBA00022833"/>
    </source>
</evidence>
<feature type="compositionally biased region" description="Low complexity" evidence="6">
    <location>
        <begin position="280"/>
        <end position="305"/>
    </location>
</feature>
<keyword evidence="3 5" id="KW-0863">Zinc-finger</keyword>
<evidence type="ECO:0000313" key="9">
    <source>
        <dbReference type="Proteomes" id="UP001163828"/>
    </source>
</evidence>
<feature type="domain" description="C2H2-type" evidence="7">
    <location>
        <begin position="80"/>
        <end position="108"/>
    </location>
</feature>
<dbReference type="SMART" id="SM00355">
    <property type="entry name" value="ZnF_C2H2"/>
    <property type="match status" value="4"/>
</dbReference>
<sequence length="406" mass="44700">MPKVSARSRSDSSSNADASIKYSCQFCDKIFGRSSDYRRHERTHTGERPHTCTWAGCTKSFAQSSGLKTHMNTHTGEQPHLCGYCESKFGDPSSRSRHRREVHGDEGTHECPYAGCHSTIKRSKIFYDHVYEKHNVRLTQEEVDACNPHIRNGICQRRKRSGRKPARTKAPTFVGEPVTDPILELPVPLAVPTVPESYLVAADTNRSSGNIFHGYNMGSPFAESTGITSSTSSSPSTIYAYNDRQSQLGYHSPYVSVIEGAQFNGIHDSNFLTVPHSFAASPSSRSHSPTGSPALTFRSSPSMSPSPTPEMTRLYSTVHHATPDLDPMAEFSSSSITGQGSGDVLFDGNYHDTWNLKELENDPQMKAFFASLKEDENNYEICLGNSALSQWSAERGFGMDGLPVLG</sequence>
<dbReference type="Pfam" id="PF00096">
    <property type="entry name" value="zf-C2H2"/>
    <property type="match status" value="2"/>
</dbReference>
<evidence type="ECO:0000259" key="7">
    <source>
        <dbReference type="PROSITE" id="PS50157"/>
    </source>
</evidence>
<accession>A0ABQ8QGQ2</accession>
<reference evidence="8" key="1">
    <citation type="submission" date="2022-08" db="EMBL/GenBank/DDBJ databases">
        <authorList>
            <consortium name="DOE Joint Genome Institute"/>
            <person name="Min B."/>
            <person name="Riley R."/>
            <person name="Sierra-Patev S."/>
            <person name="Naranjo-Ortiz M."/>
            <person name="Looney B."/>
            <person name="Konkel Z."/>
            <person name="Slot J.C."/>
            <person name="Sakamoto Y."/>
            <person name="Steenwyk J.L."/>
            <person name="Rokas A."/>
            <person name="Carro J."/>
            <person name="Camarero S."/>
            <person name="Ferreira P."/>
            <person name="Molpeceres G."/>
            <person name="Ruiz-Duenas F.J."/>
            <person name="Serrano A."/>
            <person name="Henrissat B."/>
            <person name="Drula E."/>
            <person name="Hughes K.W."/>
            <person name="Mata J.L."/>
            <person name="Ishikawa N.K."/>
            <person name="Vargas-Isla R."/>
            <person name="Ushijima S."/>
            <person name="Smith C.A."/>
            <person name="Ahrendt S."/>
            <person name="Andreopoulos W."/>
            <person name="He G."/>
            <person name="Labutti K."/>
            <person name="Lipzen A."/>
            <person name="Ng V."/>
            <person name="Sandor L."/>
            <person name="Barry K."/>
            <person name="Martinez A.T."/>
            <person name="Xiao Y."/>
            <person name="Gibbons J.G."/>
            <person name="Terashima K."/>
            <person name="Hibbett D.S."/>
            <person name="Grigoriev I.V."/>
        </authorList>
    </citation>
    <scope>NUCLEOTIDE SEQUENCE</scope>
    <source>
        <strain evidence="8">TFB10827</strain>
    </source>
</reference>
<dbReference type="PANTHER" id="PTHR14003">
    <property type="entry name" value="TRANSCRIPTIONAL REPRESSOR PROTEIN YY"/>
    <property type="match status" value="1"/>
</dbReference>
<name>A0ABQ8QGQ2_9AGAR</name>
<evidence type="ECO:0000256" key="5">
    <source>
        <dbReference type="PROSITE-ProRule" id="PRU00042"/>
    </source>
</evidence>
<evidence type="ECO:0000256" key="6">
    <source>
        <dbReference type="SAM" id="MobiDB-lite"/>
    </source>
</evidence>
<organism evidence="8 9">
    <name type="scientific">Lentinula boryana</name>
    <dbReference type="NCBI Taxonomy" id="40481"/>
    <lineage>
        <taxon>Eukaryota</taxon>
        <taxon>Fungi</taxon>
        <taxon>Dikarya</taxon>
        <taxon>Basidiomycota</taxon>
        <taxon>Agaricomycotina</taxon>
        <taxon>Agaricomycetes</taxon>
        <taxon>Agaricomycetidae</taxon>
        <taxon>Agaricales</taxon>
        <taxon>Marasmiineae</taxon>
        <taxon>Omphalotaceae</taxon>
        <taxon>Lentinula</taxon>
    </lineage>
</organism>
<dbReference type="PROSITE" id="PS50157">
    <property type="entry name" value="ZINC_FINGER_C2H2_2"/>
    <property type="match status" value="3"/>
</dbReference>
<evidence type="ECO:0000256" key="2">
    <source>
        <dbReference type="ARBA" id="ARBA00022737"/>
    </source>
</evidence>
<dbReference type="EMBL" id="MU790576">
    <property type="protein sequence ID" value="KAJ3997667.1"/>
    <property type="molecule type" value="Genomic_DNA"/>
</dbReference>
<dbReference type="Proteomes" id="UP001163828">
    <property type="component" value="Unassembled WGS sequence"/>
</dbReference>
<keyword evidence="9" id="KW-1185">Reference proteome</keyword>
<proteinExistence type="predicted"/>
<dbReference type="InterPro" id="IPR036236">
    <property type="entry name" value="Znf_C2H2_sf"/>
</dbReference>
<gene>
    <name evidence="8" type="ORF">F5050DRAFT_1806586</name>
</gene>
<evidence type="ECO:0000256" key="1">
    <source>
        <dbReference type="ARBA" id="ARBA00022723"/>
    </source>
</evidence>